<dbReference type="InterPro" id="IPR004090">
    <property type="entry name" value="Chemotax_Me-accpt_rcpt"/>
</dbReference>
<evidence type="ECO:0000259" key="6">
    <source>
        <dbReference type="PROSITE" id="PS50111"/>
    </source>
</evidence>
<dbReference type="PANTHER" id="PTHR43531:SF11">
    <property type="entry name" value="METHYL-ACCEPTING CHEMOTAXIS PROTEIN 3"/>
    <property type="match status" value="1"/>
</dbReference>
<keyword evidence="9" id="KW-1185">Reference proteome</keyword>
<dbReference type="Gene3D" id="1.10.287.950">
    <property type="entry name" value="Methyl-accepting chemotaxis protein"/>
    <property type="match status" value="1"/>
</dbReference>
<feature type="compositionally biased region" description="Low complexity" evidence="5">
    <location>
        <begin position="375"/>
        <end position="384"/>
    </location>
</feature>
<feature type="domain" description="HAMP" evidence="7">
    <location>
        <begin position="1"/>
        <end position="48"/>
    </location>
</feature>
<gene>
    <name evidence="8" type="ORF">METH_01210</name>
</gene>
<organism evidence="8 9">
    <name type="scientific">Leisingera methylohalidivorans DSM 14336</name>
    <dbReference type="NCBI Taxonomy" id="999552"/>
    <lineage>
        <taxon>Bacteria</taxon>
        <taxon>Pseudomonadati</taxon>
        <taxon>Pseudomonadota</taxon>
        <taxon>Alphaproteobacteria</taxon>
        <taxon>Rhodobacterales</taxon>
        <taxon>Roseobacteraceae</taxon>
        <taxon>Leisingera</taxon>
    </lineage>
</organism>
<accession>V9VQ96</accession>
<dbReference type="SMART" id="SM00283">
    <property type="entry name" value="MA"/>
    <property type="match status" value="1"/>
</dbReference>
<keyword evidence="2" id="KW-0145">Chemotaxis</keyword>
<dbReference type="PATRIC" id="fig|999552.6.peg.237"/>
<evidence type="ECO:0000256" key="3">
    <source>
        <dbReference type="ARBA" id="ARBA00029447"/>
    </source>
</evidence>
<feature type="domain" description="HAMP" evidence="7">
    <location>
        <begin position="59"/>
        <end position="111"/>
    </location>
</feature>
<evidence type="ECO:0000259" key="7">
    <source>
        <dbReference type="PROSITE" id="PS50885"/>
    </source>
</evidence>
<evidence type="ECO:0000256" key="5">
    <source>
        <dbReference type="SAM" id="MobiDB-lite"/>
    </source>
</evidence>
<dbReference type="Proteomes" id="UP000018780">
    <property type="component" value="Chromosome"/>
</dbReference>
<sequence>MRRIVVSMRGLAEGNNAVEIKGQNRGDEVGDMARALDKFRDELVRMQAAEQQKAESKDAELGNVVQQLSERLARLSHGDLTIRIAEEFPEEYEQLRADFNGSIDNLNATVQQVIDAASSIRSGAAEISQASDDLSHRTESQAATLEETAAAIDELTASVKSAAEGARNVEATVRDARQEAENSGEVVQSAVAAMSGIEESSNKISQIISVIDDIAFQTNLLALNAGVEAARAGEAGRGFAVVASEVRALAQRSSDAAMEIKALISDSSRQVGEGVDLVGRAGGALQSIVGQVSRISELVSEIAEGAEQQSTGLLEINTGVTQLDKVTQQNAAMVEEATAAGHLLNTDAGKLSDLVARFQVAGGSGAALAAPSAPAPAAMAPSAHGSDDWDLEASPVPAPAAAAHAADGNAARDLWQDF</sequence>
<dbReference type="InterPro" id="IPR004089">
    <property type="entry name" value="MCPsignal_dom"/>
</dbReference>
<dbReference type="PROSITE" id="PS50111">
    <property type="entry name" value="CHEMOTAXIS_TRANSDUC_2"/>
    <property type="match status" value="1"/>
</dbReference>
<proteinExistence type="inferred from homology"/>
<dbReference type="STRING" id="999552.METH_01210"/>
<dbReference type="InterPro" id="IPR003660">
    <property type="entry name" value="HAMP_dom"/>
</dbReference>
<evidence type="ECO:0000256" key="2">
    <source>
        <dbReference type="ARBA" id="ARBA00022500"/>
    </source>
</evidence>
<dbReference type="Gene3D" id="1.10.8.500">
    <property type="entry name" value="HAMP domain in histidine kinase"/>
    <property type="match status" value="1"/>
</dbReference>
<dbReference type="PANTHER" id="PTHR43531">
    <property type="entry name" value="PROTEIN ICFG"/>
    <property type="match status" value="1"/>
</dbReference>
<dbReference type="GO" id="GO:0016020">
    <property type="term" value="C:membrane"/>
    <property type="evidence" value="ECO:0007669"/>
    <property type="project" value="UniProtKB-SubCell"/>
</dbReference>
<dbReference type="GO" id="GO:0007165">
    <property type="term" value="P:signal transduction"/>
    <property type="evidence" value="ECO:0007669"/>
    <property type="project" value="UniProtKB-KW"/>
</dbReference>
<feature type="region of interest" description="Disordered" evidence="5">
    <location>
        <begin position="375"/>
        <end position="394"/>
    </location>
</feature>
<keyword evidence="4" id="KW-0807">Transducer</keyword>
<name>V9VQ96_9RHOB</name>
<dbReference type="SUPFAM" id="SSF58104">
    <property type="entry name" value="Methyl-accepting chemotaxis protein (MCP) signaling domain"/>
    <property type="match status" value="1"/>
</dbReference>
<protein>
    <submittedName>
        <fullName evidence="8">Methyl-accepting chemotaxis protein</fullName>
    </submittedName>
</protein>
<evidence type="ECO:0000313" key="9">
    <source>
        <dbReference type="Proteomes" id="UP000018780"/>
    </source>
</evidence>
<dbReference type="EMBL" id="CP006773">
    <property type="protein sequence ID" value="AHC99504.1"/>
    <property type="molecule type" value="Genomic_DNA"/>
</dbReference>
<dbReference type="GO" id="GO:0004888">
    <property type="term" value="F:transmembrane signaling receptor activity"/>
    <property type="evidence" value="ECO:0007669"/>
    <property type="project" value="InterPro"/>
</dbReference>
<dbReference type="AlphaFoldDB" id="V9VQ96"/>
<comment type="subcellular location">
    <subcellularLocation>
        <location evidence="1">Membrane</location>
    </subcellularLocation>
</comment>
<dbReference type="Pfam" id="PF00015">
    <property type="entry name" value="MCPsignal"/>
    <property type="match status" value="1"/>
</dbReference>
<dbReference type="SMART" id="SM00304">
    <property type="entry name" value="HAMP"/>
    <property type="match status" value="2"/>
</dbReference>
<dbReference type="CDD" id="cd11386">
    <property type="entry name" value="MCP_signal"/>
    <property type="match status" value="1"/>
</dbReference>
<dbReference type="SUPFAM" id="SSF158472">
    <property type="entry name" value="HAMP domain-like"/>
    <property type="match status" value="1"/>
</dbReference>
<dbReference type="InterPro" id="IPR051310">
    <property type="entry name" value="MCP_chemotaxis"/>
</dbReference>
<dbReference type="GO" id="GO:0006935">
    <property type="term" value="P:chemotaxis"/>
    <property type="evidence" value="ECO:0007669"/>
    <property type="project" value="UniProtKB-KW"/>
</dbReference>
<dbReference type="HOGENOM" id="CLU_000445_107_20_5"/>
<dbReference type="KEGG" id="lmd:METH_01210"/>
<comment type="similarity">
    <text evidence="3">Belongs to the methyl-accepting chemotaxis (MCP) protein family.</text>
</comment>
<feature type="domain" description="Methyl-accepting transducer" evidence="6">
    <location>
        <begin position="116"/>
        <end position="345"/>
    </location>
</feature>
<dbReference type="PRINTS" id="PR00260">
    <property type="entry name" value="CHEMTRNSDUCR"/>
</dbReference>
<dbReference type="FunFam" id="1.10.287.950:FF:000001">
    <property type="entry name" value="Methyl-accepting chemotaxis sensory transducer"/>
    <property type="match status" value="1"/>
</dbReference>
<evidence type="ECO:0000256" key="4">
    <source>
        <dbReference type="PROSITE-ProRule" id="PRU00284"/>
    </source>
</evidence>
<reference evidence="8 9" key="1">
    <citation type="submission" date="2013-09" db="EMBL/GenBank/DDBJ databases">
        <authorList>
            <consortium name="DOE Joint Genome Institute"/>
            <person name="Klenk H.-P."/>
            <person name="Huntemann M."/>
            <person name="Han J."/>
            <person name="Chen A."/>
            <person name="Kyrpides N."/>
            <person name="Mavromatis K."/>
            <person name="Markowitz V."/>
            <person name="Palaniappan K."/>
            <person name="Ivanova N."/>
            <person name="Schaumberg A."/>
            <person name="Pati A."/>
            <person name="Liolios K."/>
            <person name="Nordberg H.P."/>
            <person name="Cantor M.N."/>
            <person name="Hua S.X."/>
            <person name="Woyke T."/>
        </authorList>
    </citation>
    <scope>NUCLEOTIDE SEQUENCE [LARGE SCALE GENOMIC DNA]</scope>
    <source>
        <strain evidence="8 9">DSM 14336</strain>
    </source>
</reference>
<dbReference type="PROSITE" id="PS50885">
    <property type="entry name" value="HAMP"/>
    <property type="match status" value="2"/>
</dbReference>
<evidence type="ECO:0000256" key="1">
    <source>
        <dbReference type="ARBA" id="ARBA00004370"/>
    </source>
</evidence>
<evidence type="ECO:0000313" key="8">
    <source>
        <dbReference type="EMBL" id="AHC99504.1"/>
    </source>
</evidence>
<dbReference type="Pfam" id="PF00672">
    <property type="entry name" value="HAMP"/>
    <property type="match status" value="2"/>
</dbReference>